<dbReference type="NCBIfam" id="NF008183">
    <property type="entry name" value="PRK10933.1"/>
    <property type="match status" value="1"/>
</dbReference>
<dbReference type="AlphaFoldDB" id="A0A7S7RTX2"/>
<name>A0A7S7RTX2_9ACTN</name>
<evidence type="ECO:0000313" key="5">
    <source>
        <dbReference type="EMBL" id="QOY59973.1"/>
    </source>
</evidence>
<dbReference type="Gene3D" id="3.90.400.10">
    <property type="entry name" value="Oligo-1,6-glucosidase, Domain 2"/>
    <property type="match status" value="1"/>
</dbReference>
<dbReference type="InterPro" id="IPR017853">
    <property type="entry name" value="GH"/>
</dbReference>
<dbReference type="Gene3D" id="2.60.40.1180">
    <property type="entry name" value="Golgi alpha-mannosidase II"/>
    <property type="match status" value="1"/>
</dbReference>
<feature type="domain" description="Glycosyl hydrolase family 13 catalytic" evidence="4">
    <location>
        <begin position="15"/>
        <end position="427"/>
    </location>
</feature>
<dbReference type="InterPro" id="IPR045857">
    <property type="entry name" value="O16G_dom_2"/>
</dbReference>
<evidence type="ECO:0000256" key="1">
    <source>
        <dbReference type="ARBA" id="ARBA00008061"/>
    </source>
</evidence>
<protein>
    <submittedName>
        <fullName evidence="5">Alpha,alpha-phosphotrehalase</fullName>
        <ecNumber evidence="5">3.2.1.93</ecNumber>
    </submittedName>
</protein>
<dbReference type="InterPro" id="IPR013780">
    <property type="entry name" value="Glyco_hydro_b"/>
</dbReference>
<comment type="similarity">
    <text evidence="1">Belongs to the glycosyl hydrolase 13 family.</text>
</comment>
<dbReference type="InterPro" id="IPR006047">
    <property type="entry name" value="GH13_cat_dom"/>
</dbReference>
<proteinExistence type="inferred from homology"/>
<dbReference type="CDD" id="cd11333">
    <property type="entry name" value="AmyAc_SI_OligoGlu_DGase"/>
    <property type="match status" value="1"/>
</dbReference>
<dbReference type="GO" id="GO:0004556">
    <property type="term" value="F:alpha-amylase activity"/>
    <property type="evidence" value="ECO:0007669"/>
    <property type="project" value="TreeGrafter"/>
</dbReference>
<dbReference type="PANTHER" id="PTHR10357">
    <property type="entry name" value="ALPHA-AMYLASE FAMILY MEMBER"/>
    <property type="match status" value="1"/>
</dbReference>
<dbReference type="SMART" id="SM00642">
    <property type="entry name" value="Aamy"/>
    <property type="match status" value="1"/>
</dbReference>
<accession>A0A7S7RTX2</accession>
<dbReference type="Proteomes" id="UP000593735">
    <property type="component" value="Chromosome"/>
</dbReference>
<dbReference type="KEGG" id="tio:INP52_05900"/>
<dbReference type="GO" id="GO:0009313">
    <property type="term" value="P:oligosaccharide catabolic process"/>
    <property type="evidence" value="ECO:0007669"/>
    <property type="project" value="TreeGrafter"/>
</dbReference>
<evidence type="ECO:0000313" key="6">
    <source>
        <dbReference type="Proteomes" id="UP000593735"/>
    </source>
</evidence>
<dbReference type="FunFam" id="3.20.20.80:FF:000064">
    <property type="entry name" value="Oligo-1,6-glucosidase"/>
    <property type="match status" value="1"/>
</dbReference>
<reference evidence="5 6" key="1">
    <citation type="submission" date="2020-10" db="EMBL/GenBank/DDBJ databases">
        <title>Olsenella immobilis sp.nov., isolated from the mud in a fermentation cellar used for the production of Chinese strong-flavoured liquor.</title>
        <authorList>
            <person name="Lu L."/>
        </authorList>
    </citation>
    <scope>NUCLEOTIDE SEQUENCE [LARGE SCALE GENOMIC DNA]</scope>
    <source>
        <strain evidence="5 6">LZLJ-2</strain>
    </source>
</reference>
<evidence type="ECO:0000256" key="2">
    <source>
        <dbReference type="ARBA" id="ARBA00022801"/>
    </source>
</evidence>
<keyword evidence="2 5" id="KW-0378">Hydrolase</keyword>
<organism evidence="5 6">
    <name type="scientific">Thermophilibacter immobilis</name>
    <dbReference type="NCBI Taxonomy" id="2779519"/>
    <lineage>
        <taxon>Bacteria</taxon>
        <taxon>Bacillati</taxon>
        <taxon>Actinomycetota</taxon>
        <taxon>Coriobacteriia</taxon>
        <taxon>Coriobacteriales</taxon>
        <taxon>Atopobiaceae</taxon>
        <taxon>Thermophilibacter</taxon>
    </lineage>
</organism>
<dbReference type="PANTHER" id="PTHR10357:SF217">
    <property type="entry name" value="TREHALOSE-6-PHOSPHATE HYDROLASE"/>
    <property type="match status" value="1"/>
</dbReference>
<dbReference type="RefSeq" id="WP_194369940.1">
    <property type="nucleotide sequence ID" value="NZ_CP063767.1"/>
</dbReference>
<evidence type="ECO:0000259" key="4">
    <source>
        <dbReference type="SMART" id="SM00642"/>
    </source>
</evidence>
<dbReference type="EC" id="3.2.1.93" evidence="5"/>
<keyword evidence="3 5" id="KW-0326">Glycosidase</keyword>
<dbReference type="SUPFAM" id="SSF51445">
    <property type="entry name" value="(Trans)glycosidases"/>
    <property type="match status" value="1"/>
</dbReference>
<dbReference type="SUPFAM" id="SSF51011">
    <property type="entry name" value="Glycosyl hydrolase domain"/>
    <property type="match status" value="1"/>
</dbReference>
<evidence type="ECO:0000256" key="3">
    <source>
        <dbReference type="ARBA" id="ARBA00023295"/>
    </source>
</evidence>
<dbReference type="Pfam" id="PF00128">
    <property type="entry name" value="Alpha-amylase"/>
    <property type="match status" value="1"/>
</dbReference>
<dbReference type="EMBL" id="CP063767">
    <property type="protein sequence ID" value="QOY59973.1"/>
    <property type="molecule type" value="Genomic_DNA"/>
</dbReference>
<sequence length="567" mass="64039">MSTAKRDFHEGVVYQIYIKSFYDTDGDGAGDLPGITSRLDYLDRLGVDYLWLTPFYPSPQRDNGYDVADYCAVDSNYGTMDDFDELVAAASDRGMGIMLDMVLCHTSTQHEWFQRALAGDERFRRYYILRDGRGSTGAGDPGEPPTNWKCLFGESAWEWEPRLGKWYLHLHDVSQPDLDWTNPEVRERLADVVRFWKARGVAGFRFDVVNLISKPEVFVDDIEGLGRRMFADGPHVHEYLKELVERTDIGDMVTVGEMAATTLENCVRYTRPSEHELSMTFSFHHLKVDYKDGRKWELMPADIGRLRDILHTWQEGMQAGGGWNALFWDNHDQPRAITRFGGREAVGERGGSWEKVGKMLAVCDHLMQGTPYIYQGDELGMTNPGYTSIEQFDDVESLSYYNIMLDAGKTVEEALHVVNERSRDNCRTPMQWTAGERAGFTTGIPWLTVPASAEKVNADAEVGVEGSMFEFYRALVRLRHEDAVVSRGAVHFLGAGATADKVIAFERTLGEERLVVVCSFDEGRCTVSTDGLALEGYARLLGNYDDEPVCDGGVLALRPYEAVVYRR</sequence>
<keyword evidence="6" id="KW-1185">Reference proteome</keyword>
<dbReference type="Gene3D" id="3.20.20.80">
    <property type="entry name" value="Glycosidases"/>
    <property type="match status" value="1"/>
</dbReference>
<dbReference type="GO" id="GO:0008788">
    <property type="term" value="F:alpha,alpha-phosphotrehalase activity"/>
    <property type="evidence" value="ECO:0007669"/>
    <property type="project" value="UniProtKB-EC"/>
</dbReference>
<gene>
    <name evidence="5" type="ORF">INP52_05900</name>
</gene>